<dbReference type="RefSeq" id="WP_136851598.1">
    <property type="nucleotide sequence ID" value="NZ_SWCI01000002.1"/>
</dbReference>
<evidence type="ECO:0000313" key="1">
    <source>
        <dbReference type="EMBL" id="TKB50323.1"/>
    </source>
</evidence>
<dbReference type="InterPro" id="IPR036666">
    <property type="entry name" value="HHA_sf"/>
</dbReference>
<name>A0A4V5NVF7_9GAMM</name>
<dbReference type="SUPFAM" id="SSF68989">
    <property type="entry name" value="Hemolysin expression modulating protein HHA"/>
    <property type="match status" value="1"/>
</dbReference>
<gene>
    <name evidence="1" type="ORF">FCL40_03960</name>
</gene>
<proteinExistence type="predicted"/>
<dbReference type="Gene3D" id="1.20.1280.40">
    <property type="entry name" value="HHA"/>
    <property type="match status" value="1"/>
</dbReference>
<accession>A0A4V5NVF7</accession>
<reference evidence="1 2" key="1">
    <citation type="submission" date="2019-04" db="EMBL/GenBank/DDBJ databases">
        <authorList>
            <person name="Hwang J.C."/>
        </authorList>
    </citation>
    <scope>NUCLEOTIDE SEQUENCE [LARGE SCALE GENOMIC DNA]</scope>
    <source>
        <strain evidence="1 2">IMCC35001</strain>
    </source>
</reference>
<dbReference type="OrthoDB" id="6401717at2"/>
<protein>
    <submittedName>
        <fullName evidence="1">Uncharacterized protein</fullName>
    </submittedName>
</protein>
<dbReference type="Proteomes" id="UP000305674">
    <property type="component" value="Unassembled WGS sequence"/>
</dbReference>
<dbReference type="EMBL" id="SWCI01000002">
    <property type="protein sequence ID" value="TKB50323.1"/>
    <property type="molecule type" value="Genomic_DNA"/>
</dbReference>
<organism evidence="1 2">
    <name type="scientific">Ferrimonas sediminicola</name>
    <dbReference type="NCBI Taxonomy" id="2569538"/>
    <lineage>
        <taxon>Bacteria</taxon>
        <taxon>Pseudomonadati</taxon>
        <taxon>Pseudomonadota</taxon>
        <taxon>Gammaproteobacteria</taxon>
        <taxon>Alteromonadales</taxon>
        <taxon>Ferrimonadaceae</taxon>
        <taxon>Ferrimonas</taxon>
    </lineage>
</organism>
<evidence type="ECO:0000313" key="2">
    <source>
        <dbReference type="Proteomes" id="UP000305674"/>
    </source>
</evidence>
<dbReference type="AlphaFoldDB" id="A0A4V5NVF7"/>
<sequence length="65" mass="7713">MRIRLEQLNEEEMDYLFKLRKARTLDTLELMTEKLEREATSSAQEASICRAFDVREGEIEQGKYV</sequence>
<comment type="caution">
    <text evidence="1">The sequence shown here is derived from an EMBL/GenBank/DDBJ whole genome shotgun (WGS) entry which is preliminary data.</text>
</comment>
<keyword evidence="2" id="KW-1185">Reference proteome</keyword>